<dbReference type="PANTHER" id="PTHR31451">
    <property type="match status" value="1"/>
</dbReference>
<dbReference type="EMBL" id="CP151501">
    <property type="protein sequence ID" value="WZN58964.1"/>
    <property type="molecule type" value="Genomic_DNA"/>
</dbReference>
<dbReference type="GO" id="GO:0000272">
    <property type="term" value="P:polysaccharide catabolic process"/>
    <property type="evidence" value="ECO:0007669"/>
    <property type="project" value="InterPro"/>
</dbReference>
<feature type="chain" id="PRO_5043971355" description="mannan endo-1,4-beta-mannosidase" evidence="6">
    <location>
        <begin position="32"/>
        <end position="470"/>
    </location>
</feature>
<dbReference type="GO" id="GO:0016985">
    <property type="term" value="F:mannan endo-1,4-beta-mannosidase activity"/>
    <property type="evidence" value="ECO:0007669"/>
    <property type="project" value="UniProtKB-EC"/>
</dbReference>
<keyword evidence="5" id="KW-0326">Glycosidase</keyword>
<dbReference type="SUPFAM" id="SSF51445">
    <property type="entry name" value="(Trans)glycosidases"/>
    <property type="match status" value="1"/>
</dbReference>
<dbReference type="AlphaFoldDB" id="A0AAX4NYH0"/>
<evidence type="ECO:0000256" key="3">
    <source>
        <dbReference type="ARBA" id="ARBA00012706"/>
    </source>
</evidence>
<evidence type="ECO:0000256" key="5">
    <source>
        <dbReference type="ARBA" id="ARBA00023295"/>
    </source>
</evidence>
<gene>
    <name evidence="8" type="ORF">HKI87_01g04890</name>
</gene>
<dbReference type="EC" id="3.2.1.78" evidence="3"/>
<dbReference type="Proteomes" id="UP001472866">
    <property type="component" value="Chromosome 01"/>
</dbReference>
<evidence type="ECO:0000256" key="2">
    <source>
        <dbReference type="ARBA" id="ARBA00005641"/>
    </source>
</evidence>
<dbReference type="Pfam" id="PF26410">
    <property type="entry name" value="GH5_mannosidase"/>
    <property type="match status" value="1"/>
</dbReference>
<evidence type="ECO:0000256" key="1">
    <source>
        <dbReference type="ARBA" id="ARBA00001678"/>
    </source>
</evidence>
<comment type="similarity">
    <text evidence="2">Belongs to the glycosyl hydrolase 5 (cellulase A) family.</text>
</comment>
<dbReference type="Gene3D" id="3.20.20.80">
    <property type="entry name" value="Glycosidases"/>
    <property type="match status" value="1"/>
</dbReference>
<feature type="signal peptide" evidence="6">
    <location>
        <begin position="1"/>
        <end position="31"/>
    </location>
</feature>
<dbReference type="InterPro" id="IPR045053">
    <property type="entry name" value="MAN-like"/>
</dbReference>
<evidence type="ECO:0000256" key="4">
    <source>
        <dbReference type="ARBA" id="ARBA00022801"/>
    </source>
</evidence>
<dbReference type="InterPro" id="IPR001547">
    <property type="entry name" value="Glyco_hydro_5"/>
</dbReference>
<evidence type="ECO:0000256" key="6">
    <source>
        <dbReference type="SAM" id="SignalP"/>
    </source>
</evidence>
<dbReference type="InterPro" id="IPR017853">
    <property type="entry name" value="GH"/>
</dbReference>
<organism evidence="8 9">
    <name type="scientific">Chloropicon roscoffensis</name>
    <dbReference type="NCBI Taxonomy" id="1461544"/>
    <lineage>
        <taxon>Eukaryota</taxon>
        <taxon>Viridiplantae</taxon>
        <taxon>Chlorophyta</taxon>
        <taxon>Chloropicophyceae</taxon>
        <taxon>Chloropicales</taxon>
        <taxon>Chloropicaceae</taxon>
        <taxon>Chloropicon</taxon>
    </lineage>
</organism>
<proteinExistence type="inferred from homology"/>
<comment type="catalytic activity">
    <reaction evidence="1">
        <text>Random hydrolysis of (1-&gt;4)-beta-D-mannosidic linkages in mannans, galactomannans and glucomannans.</text>
        <dbReference type="EC" id="3.2.1.78"/>
    </reaction>
</comment>
<name>A0AAX4NYH0_9CHLO</name>
<reference evidence="8 9" key="1">
    <citation type="submission" date="2024-03" db="EMBL/GenBank/DDBJ databases">
        <title>Complete genome sequence of the green alga Chloropicon roscoffensis RCC1871.</title>
        <authorList>
            <person name="Lemieux C."/>
            <person name="Pombert J.-F."/>
            <person name="Otis C."/>
            <person name="Turmel M."/>
        </authorList>
    </citation>
    <scope>NUCLEOTIDE SEQUENCE [LARGE SCALE GENOMIC DNA]</scope>
    <source>
        <strain evidence="8 9">RCC1871</strain>
    </source>
</reference>
<feature type="domain" description="Glycoside hydrolase family 5" evidence="7">
    <location>
        <begin position="52"/>
        <end position="467"/>
    </location>
</feature>
<dbReference type="PANTHER" id="PTHR31451:SF40">
    <property type="entry name" value="GLYCOSIDE HYDROLASE FAMILY 5 DOMAIN-CONTAINING PROTEIN"/>
    <property type="match status" value="1"/>
</dbReference>
<evidence type="ECO:0000259" key="7">
    <source>
        <dbReference type="Pfam" id="PF26410"/>
    </source>
</evidence>
<evidence type="ECO:0000313" key="8">
    <source>
        <dbReference type="EMBL" id="WZN58964.1"/>
    </source>
</evidence>
<accession>A0AAX4NYH0</accession>
<evidence type="ECO:0000313" key="9">
    <source>
        <dbReference type="Proteomes" id="UP001472866"/>
    </source>
</evidence>
<keyword evidence="9" id="KW-1185">Reference proteome</keyword>
<keyword evidence="6" id="KW-0732">Signal</keyword>
<protein>
    <recommendedName>
        <fullName evidence="3">mannan endo-1,4-beta-mannosidase</fullName>
        <ecNumber evidence="3">3.2.1.78</ecNumber>
    </recommendedName>
</protein>
<sequence length="470" mass="52659">MATSTTTTTGLSRCAAIVAVAIISLAGGAVAENATAAAFTGINHDHDHGHSRDFVRRVGTSLETSKGPYRFVGMNYWYGPNLGSRGPGGDRDRLRSELDELSSRGVKNLRVMAGSEGPNDQPYRIVPAMQTAPGVYDPEVLEGLDFLLDEMRSRGMKAVMCLTNEWAWSGGLAQYLVWAGYAKKIPYHPPGRNTWNEFMHFTSHAFGHERTVQLYHDHVRFIVGRTNSVNGVRYTEDPTIMSWELANEPRGMNFFDDFLRWVKDTSALIKAMDPNHLVTIGLEGDTIDPKYNGINFERLNEPETIDYTTIHIWAENWNWYDPYKPVATYPKAKQKALDYFQDHARRSGKIGKPMVLEEFGLARDSNTNADRYLPSTGVTWRDHFFDNMLAWCCLLGRDPNSAVVGANLWAYGGDSWEGVNSMWTPGGLWKPGDIFTGDPPHEAQGWYSIYSTDNTTLDLIEQYGECVAAA</sequence>
<keyword evidence="4 8" id="KW-0378">Hydrolase</keyword>